<protein>
    <submittedName>
        <fullName evidence="1">Uncharacterized protein</fullName>
    </submittedName>
</protein>
<comment type="caution">
    <text evidence="1">The sequence shown here is derived from an EMBL/GenBank/DDBJ whole genome shotgun (WGS) entry which is preliminary data.</text>
</comment>
<organism evidence="1 2">
    <name type="scientific">Gemmobacter aquaticus</name>
    <dbReference type="NCBI Taxonomy" id="490185"/>
    <lineage>
        <taxon>Bacteria</taxon>
        <taxon>Pseudomonadati</taxon>
        <taxon>Pseudomonadota</taxon>
        <taxon>Alphaproteobacteria</taxon>
        <taxon>Rhodobacterales</taxon>
        <taxon>Paracoccaceae</taxon>
        <taxon>Gemmobacter</taxon>
    </lineage>
</organism>
<evidence type="ECO:0000313" key="2">
    <source>
        <dbReference type="Proteomes" id="UP000598196"/>
    </source>
</evidence>
<proteinExistence type="predicted"/>
<keyword evidence="2" id="KW-1185">Reference proteome</keyword>
<evidence type="ECO:0000313" key="1">
    <source>
        <dbReference type="EMBL" id="GGO23095.1"/>
    </source>
</evidence>
<name>A0A917YFH2_9RHOB</name>
<gene>
    <name evidence="1" type="ORF">GCM10010991_00060</name>
</gene>
<sequence length="104" mass="11993">MTASRPRDLKERPGHLMIPSFLSDQRKSGWGWRTGSHSISADYLPAIRPERPAWNQSRIISQKRPLLTRHVWSIRVRLEMAGNRRDLASFNMAVKGKIRGCDQV</sequence>
<dbReference type="EMBL" id="BMLP01000001">
    <property type="protein sequence ID" value="GGO23095.1"/>
    <property type="molecule type" value="Genomic_DNA"/>
</dbReference>
<dbReference type="Proteomes" id="UP000598196">
    <property type="component" value="Unassembled WGS sequence"/>
</dbReference>
<reference evidence="1 2" key="1">
    <citation type="journal article" date="2014" name="Int. J. Syst. Evol. Microbiol.">
        <title>Complete genome sequence of Corynebacterium casei LMG S-19264T (=DSM 44701T), isolated from a smear-ripened cheese.</title>
        <authorList>
            <consortium name="US DOE Joint Genome Institute (JGI-PGF)"/>
            <person name="Walter F."/>
            <person name="Albersmeier A."/>
            <person name="Kalinowski J."/>
            <person name="Ruckert C."/>
        </authorList>
    </citation>
    <scope>NUCLEOTIDE SEQUENCE [LARGE SCALE GENOMIC DNA]</scope>
    <source>
        <strain evidence="1 2">CGMCC 1.7029</strain>
    </source>
</reference>
<dbReference type="AlphaFoldDB" id="A0A917YFH2"/>
<accession>A0A917YFH2</accession>